<evidence type="ECO:0000313" key="3">
    <source>
        <dbReference type="Proteomes" id="UP001597180"/>
    </source>
</evidence>
<evidence type="ECO:0000256" key="1">
    <source>
        <dbReference type="SAM" id="MobiDB-lite"/>
    </source>
</evidence>
<name>A0ABW3ULX1_9BACL</name>
<feature type="region of interest" description="Disordered" evidence="1">
    <location>
        <begin position="1"/>
        <end position="23"/>
    </location>
</feature>
<organism evidence="2 3">
    <name type="scientific">Paenibacillus vulneris</name>
    <dbReference type="NCBI Taxonomy" id="1133364"/>
    <lineage>
        <taxon>Bacteria</taxon>
        <taxon>Bacillati</taxon>
        <taxon>Bacillota</taxon>
        <taxon>Bacilli</taxon>
        <taxon>Bacillales</taxon>
        <taxon>Paenibacillaceae</taxon>
        <taxon>Paenibacillus</taxon>
    </lineage>
</organism>
<gene>
    <name evidence="2" type="ORF">ACFQ4B_17820</name>
</gene>
<dbReference type="EMBL" id="JBHTLU010000019">
    <property type="protein sequence ID" value="MFD1221982.1"/>
    <property type="molecule type" value="Genomic_DNA"/>
</dbReference>
<comment type="caution">
    <text evidence="2">The sequence shown here is derived from an EMBL/GenBank/DDBJ whole genome shotgun (WGS) entry which is preliminary data.</text>
</comment>
<dbReference type="Proteomes" id="UP001597180">
    <property type="component" value="Unassembled WGS sequence"/>
</dbReference>
<keyword evidence="3" id="KW-1185">Reference proteome</keyword>
<dbReference type="Pfam" id="PF08863">
    <property type="entry name" value="YolD"/>
    <property type="match status" value="1"/>
</dbReference>
<evidence type="ECO:0000313" key="2">
    <source>
        <dbReference type="EMBL" id="MFD1221982.1"/>
    </source>
</evidence>
<dbReference type="RefSeq" id="WP_345586350.1">
    <property type="nucleotide sequence ID" value="NZ_BAABJG010000003.1"/>
</dbReference>
<reference evidence="3" key="1">
    <citation type="journal article" date="2019" name="Int. J. Syst. Evol. Microbiol.">
        <title>The Global Catalogue of Microorganisms (GCM) 10K type strain sequencing project: providing services to taxonomists for standard genome sequencing and annotation.</title>
        <authorList>
            <consortium name="The Broad Institute Genomics Platform"/>
            <consortium name="The Broad Institute Genome Sequencing Center for Infectious Disease"/>
            <person name="Wu L."/>
            <person name="Ma J."/>
        </authorList>
    </citation>
    <scope>NUCLEOTIDE SEQUENCE [LARGE SCALE GENOMIC DNA]</scope>
    <source>
        <strain evidence="3">CCUG 53270</strain>
    </source>
</reference>
<sequence length="89" mass="10255">MLPQHKDSIVERDKDAQMRQRPELTEEAQEELFGCLLVSLKRCLTVTITLFDGYEDRIITGIVGGLDPRLKLVKMALTGRSLNLRMFYE</sequence>
<dbReference type="InterPro" id="IPR014962">
    <property type="entry name" value="YolD"/>
</dbReference>
<proteinExistence type="predicted"/>
<protein>
    <submittedName>
        <fullName evidence="2">YolD-like family protein</fullName>
    </submittedName>
</protein>
<accession>A0ABW3ULX1</accession>